<dbReference type="GO" id="GO:0009236">
    <property type="term" value="P:cobalamin biosynthetic process"/>
    <property type="evidence" value="ECO:0007669"/>
    <property type="project" value="InterPro"/>
</dbReference>
<evidence type="ECO:0000256" key="1">
    <source>
        <dbReference type="SAM" id="MobiDB-lite"/>
    </source>
</evidence>
<organism evidence="3 4">
    <name type="scientific">Paracoccus contaminans</name>
    <dbReference type="NCBI Taxonomy" id="1945662"/>
    <lineage>
        <taxon>Bacteria</taxon>
        <taxon>Pseudomonadati</taxon>
        <taxon>Pseudomonadota</taxon>
        <taxon>Alphaproteobacteria</taxon>
        <taxon>Rhodobacterales</taxon>
        <taxon>Paracoccaceae</taxon>
        <taxon>Paracoccus</taxon>
    </lineage>
</organism>
<evidence type="ECO:0000313" key="3">
    <source>
        <dbReference type="EMBL" id="ARJ70711.1"/>
    </source>
</evidence>
<sequence>MRVAGMGFRSAATLADLRAALRLAEDRAGPAQALATAAAKADAPALLALAAERGLPIIAVAVAGRATPTQSPASLAARGTGSVAEAAALAAARPPARLLTPRLIAGAATCAMAQSDPGPQPPAGRAGAGGAIPDKEEP</sequence>
<accession>A0A1W6D0P9</accession>
<gene>
    <name evidence="3" type="ORF">B0A89_04455</name>
</gene>
<dbReference type="RefSeq" id="WP_085377106.1">
    <property type="nucleotide sequence ID" value="NZ_CP020612.1"/>
</dbReference>
<dbReference type="Proteomes" id="UP000193017">
    <property type="component" value="Chromosome"/>
</dbReference>
<dbReference type="EMBL" id="CP020612">
    <property type="protein sequence ID" value="ARJ70711.1"/>
    <property type="molecule type" value="Genomic_DNA"/>
</dbReference>
<keyword evidence="3" id="KW-0808">Transferase</keyword>
<dbReference type="GO" id="GO:0032259">
    <property type="term" value="P:methylation"/>
    <property type="evidence" value="ECO:0007669"/>
    <property type="project" value="UniProtKB-KW"/>
</dbReference>
<dbReference type="STRING" id="1945662.B0A89_04455"/>
<dbReference type="Gene3D" id="3.30.420.180">
    <property type="entry name" value="CobE/GbiG C-terminal domain"/>
    <property type="match status" value="1"/>
</dbReference>
<name>A0A1W6D0P9_9RHOB</name>
<proteinExistence type="predicted"/>
<dbReference type="OrthoDB" id="7475241at2"/>
<feature type="domain" description="CobE/GbiG C-terminal" evidence="2">
    <location>
        <begin position="3"/>
        <end position="113"/>
    </location>
</feature>
<protein>
    <submittedName>
        <fullName evidence="3">Precorrin methylase</fullName>
    </submittedName>
</protein>
<reference evidence="3 4" key="1">
    <citation type="submission" date="2017-03" db="EMBL/GenBank/DDBJ databases">
        <title>Genome sequence of Paracoccus contaminans isolated from a water microcosm.</title>
        <authorList>
            <person name="Aurass P."/>
            <person name="Karste S."/>
            <person name="Trost E."/>
            <person name="Glaeser S.P."/>
            <person name="Kaempfer P."/>
            <person name="Flieger A."/>
        </authorList>
    </citation>
    <scope>NUCLEOTIDE SEQUENCE [LARGE SCALE GENOMIC DNA]</scope>
    <source>
        <strain evidence="4">RKI 16-01929T\LMG 29738T\CCM 8701T\CIP 111112T</strain>
    </source>
</reference>
<dbReference type="GO" id="GO:0008168">
    <property type="term" value="F:methyltransferase activity"/>
    <property type="evidence" value="ECO:0007669"/>
    <property type="project" value="UniProtKB-KW"/>
</dbReference>
<dbReference type="InterPro" id="IPR002750">
    <property type="entry name" value="CobE/GbiG_C"/>
</dbReference>
<evidence type="ECO:0000313" key="4">
    <source>
        <dbReference type="Proteomes" id="UP000193017"/>
    </source>
</evidence>
<dbReference type="KEGG" id="pcon:B0A89_04455"/>
<dbReference type="SUPFAM" id="SSF159664">
    <property type="entry name" value="CobE/GbiG C-terminal domain-like"/>
    <property type="match status" value="1"/>
</dbReference>
<dbReference type="InterPro" id="IPR036518">
    <property type="entry name" value="CobE/GbiG_C_sf"/>
</dbReference>
<keyword evidence="4" id="KW-1185">Reference proteome</keyword>
<feature type="region of interest" description="Disordered" evidence="1">
    <location>
        <begin position="110"/>
        <end position="138"/>
    </location>
</feature>
<keyword evidence="3" id="KW-0489">Methyltransferase</keyword>
<dbReference type="AlphaFoldDB" id="A0A1W6D0P9"/>
<evidence type="ECO:0000259" key="2">
    <source>
        <dbReference type="Pfam" id="PF01890"/>
    </source>
</evidence>
<dbReference type="Pfam" id="PF01890">
    <property type="entry name" value="CbiG_C"/>
    <property type="match status" value="1"/>
</dbReference>